<dbReference type="Proteomes" id="UP000219621">
    <property type="component" value="Unassembled WGS sequence"/>
</dbReference>
<dbReference type="InterPro" id="IPR054242">
    <property type="entry name" value="DUF6969"/>
</dbReference>
<organism evidence="2 3">
    <name type="scientific">Caenispirillum bisanense</name>
    <dbReference type="NCBI Taxonomy" id="414052"/>
    <lineage>
        <taxon>Bacteria</taxon>
        <taxon>Pseudomonadati</taxon>
        <taxon>Pseudomonadota</taxon>
        <taxon>Alphaproteobacteria</taxon>
        <taxon>Rhodospirillales</taxon>
        <taxon>Novispirillaceae</taxon>
        <taxon>Caenispirillum</taxon>
    </lineage>
</organism>
<keyword evidence="3" id="KW-1185">Reference proteome</keyword>
<name>A0A286G9R9_9PROT</name>
<accession>A0A286G9R9</accession>
<feature type="domain" description="DUF6969" evidence="1">
    <location>
        <begin position="9"/>
        <end position="201"/>
    </location>
</feature>
<evidence type="ECO:0000259" key="1">
    <source>
        <dbReference type="Pfam" id="PF22308"/>
    </source>
</evidence>
<dbReference type="Pfam" id="PF22308">
    <property type="entry name" value="DUF6969"/>
    <property type="match status" value="1"/>
</dbReference>
<evidence type="ECO:0000313" key="2">
    <source>
        <dbReference type="EMBL" id="SOD92255.1"/>
    </source>
</evidence>
<proteinExistence type="predicted"/>
<sequence>MIDAEELADAAAEVVDCMRVLAKGGSSLVLEAIGGRDFVQLDHYPPGDVIDPETHGQMYFHAHPPSPARQADFGHFHCFFRREGLAGAAPLDHPGNPTDRPTAHVIAVSMDAHGRPTALFTTNRWVTDETLVPAEALIAALPRFAIDLAHPSWPVNRWITALVTLYRAEIADLLRARDSVLAAGPADLPEDRAVEVLSHRPMDLEAKLAEVRRLVGLHG</sequence>
<dbReference type="OrthoDB" id="6115415at2"/>
<dbReference type="RefSeq" id="WP_097278097.1">
    <property type="nucleotide sequence ID" value="NZ_OCNJ01000002.1"/>
</dbReference>
<evidence type="ECO:0000313" key="3">
    <source>
        <dbReference type="Proteomes" id="UP000219621"/>
    </source>
</evidence>
<reference evidence="2 3" key="1">
    <citation type="submission" date="2017-09" db="EMBL/GenBank/DDBJ databases">
        <authorList>
            <person name="Ehlers B."/>
            <person name="Leendertz F.H."/>
        </authorList>
    </citation>
    <scope>NUCLEOTIDE SEQUENCE [LARGE SCALE GENOMIC DNA]</scope>
    <source>
        <strain evidence="2 3">USBA 140</strain>
    </source>
</reference>
<dbReference type="EMBL" id="OCNJ01000002">
    <property type="protein sequence ID" value="SOD92255.1"/>
    <property type="molecule type" value="Genomic_DNA"/>
</dbReference>
<dbReference type="AlphaFoldDB" id="A0A286G9R9"/>
<protein>
    <recommendedName>
        <fullName evidence="1">DUF6969 domain-containing protein</fullName>
    </recommendedName>
</protein>
<gene>
    <name evidence="2" type="ORF">SAMN05421508_102342</name>
</gene>